<keyword evidence="1" id="KW-1133">Transmembrane helix</keyword>
<name>A0A0M6Y893_9HYPH</name>
<dbReference type="STRING" id="187304.B0E33_05000"/>
<protein>
    <submittedName>
        <fullName evidence="2">Putative integral membrane protein linked to a cation pump</fullName>
    </submittedName>
</protein>
<accession>A0A0M6Y893</accession>
<reference evidence="3" key="1">
    <citation type="submission" date="2015-07" db="EMBL/GenBank/DDBJ databases">
        <authorList>
            <person name="Rodrigo-Torres Lidia"/>
            <person name="Arahal R.David."/>
        </authorList>
    </citation>
    <scope>NUCLEOTIDE SEQUENCE [LARGE SCALE GENOMIC DNA]</scope>
    <source>
        <strain evidence="3">CECT 4801</strain>
    </source>
</reference>
<feature type="transmembrane region" description="Helical" evidence="1">
    <location>
        <begin position="20"/>
        <end position="42"/>
    </location>
</feature>
<evidence type="ECO:0000313" key="2">
    <source>
        <dbReference type="EMBL" id="CTQ45221.1"/>
    </source>
</evidence>
<dbReference type="InterPro" id="IPR018037">
    <property type="entry name" value="FixH_proteobacterial"/>
</dbReference>
<dbReference type="AlphaFoldDB" id="A0A0M6Y893"/>
<dbReference type="Pfam" id="PF05751">
    <property type="entry name" value="FixH"/>
    <property type="match status" value="1"/>
</dbReference>
<gene>
    <name evidence="2" type="ORF">LAL4801_03669</name>
</gene>
<organism evidence="2 3">
    <name type="scientific">Roseibium aggregatum</name>
    <dbReference type="NCBI Taxonomy" id="187304"/>
    <lineage>
        <taxon>Bacteria</taxon>
        <taxon>Pseudomonadati</taxon>
        <taxon>Pseudomonadota</taxon>
        <taxon>Alphaproteobacteria</taxon>
        <taxon>Hyphomicrobiales</taxon>
        <taxon>Stappiaceae</taxon>
        <taxon>Roseibium</taxon>
    </lineage>
</organism>
<evidence type="ECO:0000256" key="1">
    <source>
        <dbReference type="SAM" id="Phobius"/>
    </source>
</evidence>
<proteinExistence type="predicted"/>
<sequence length="170" mass="18522">MTMVQSNMKDPKAITGKTVLVWLLAFFGVIFTANAVFIYLALGSFPGVVVESSYEAGQAYNEEIAAAKAQADLNWQVSTEFTRTSSADGKLVVTANDAQGTPLYGVVLHALLRNPVHDDADVKVDFTADGGGRYVGTVENLADGNWTLILEIEQDGERKFRSENRIFVKN</sequence>
<dbReference type="PIRSF" id="PIRSF011386">
    <property type="entry name" value="FixH"/>
    <property type="match status" value="1"/>
</dbReference>
<keyword evidence="1" id="KW-0812">Transmembrane</keyword>
<keyword evidence="3" id="KW-1185">Reference proteome</keyword>
<dbReference type="InterPro" id="IPR008620">
    <property type="entry name" value="FixH"/>
</dbReference>
<dbReference type="RefSeq" id="WP_055658177.1">
    <property type="nucleotide sequence ID" value="NZ_CP087156.1"/>
</dbReference>
<keyword evidence="1" id="KW-0472">Membrane</keyword>
<dbReference type="Proteomes" id="UP000048926">
    <property type="component" value="Unassembled WGS sequence"/>
</dbReference>
<dbReference type="EMBL" id="CXST01000002">
    <property type="protein sequence ID" value="CTQ45221.1"/>
    <property type="molecule type" value="Genomic_DNA"/>
</dbReference>
<evidence type="ECO:0000313" key="3">
    <source>
        <dbReference type="Proteomes" id="UP000048926"/>
    </source>
</evidence>
<dbReference type="OrthoDB" id="1495896at2"/>